<dbReference type="InterPro" id="IPR025403">
    <property type="entry name" value="TgpA-like_C"/>
</dbReference>
<feature type="transmembrane region" description="Helical" evidence="2">
    <location>
        <begin position="64"/>
        <end position="85"/>
    </location>
</feature>
<dbReference type="KEGG" id="aarc:G127AT_03110"/>
<evidence type="ECO:0000259" key="3">
    <source>
        <dbReference type="Pfam" id="PF13559"/>
    </source>
</evidence>
<gene>
    <name evidence="4" type="ORF">G127AT_03110</name>
</gene>
<accession>A0A975FNQ3</accession>
<evidence type="ECO:0000313" key="5">
    <source>
        <dbReference type="Proteomes" id="UP000671914"/>
    </source>
</evidence>
<dbReference type="RefSeq" id="WP_210899657.1">
    <property type="nucleotide sequence ID" value="NZ_CP071696.1"/>
</dbReference>
<proteinExistence type="predicted"/>
<feature type="region of interest" description="Disordered" evidence="1">
    <location>
        <begin position="199"/>
        <end position="220"/>
    </location>
</feature>
<keyword evidence="5" id="KW-1185">Reference proteome</keyword>
<feature type="domain" description="Protein-glutamine gamma-glutamyltransferase-like C-terminal" evidence="3">
    <location>
        <begin position="131"/>
        <end position="200"/>
    </location>
</feature>
<name>A0A975FNQ3_9MICO</name>
<dbReference type="Proteomes" id="UP000671914">
    <property type="component" value="Chromosome"/>
</dbReference>
<evidence type="ECO:0000256" key="1">
    <source>
        <dbReference type="SAM" id="MobiDB-lite"/>
    </source>
</evidence>
<evidence type="ECO:0000256" key="2">
    <source>
        <dbReference type="SAM" id="Phobius"/>
    </source>
</evidence>
<dbReference type="AlphaFoldDB" id="A0A975FNQ3"/>
<dbReference type="Pfam" id="PF13559">
    <property type="entry name" value="DUF4129"/>
    <property type="match status" value="1"/>
</dbReference>
<protein>
    <submittedName>
        <fullName evidence="4">DUF4129 domain-containing protein</fullName>
    </submittedName>
</protein>
<reference evidence="4" key="1">
    <citation type="submission" date="2021-03" db="EMBL/GenBank/DDBJ databases">
        <title>Agromyces archimandritus sp. nov., isolated from the cockroach Archimandrita tessellata.</title>
        <authorList>
            <person name="Guzman J."/>
            <person name="Ortuzar M."/>
            <person name="Poehlein A."/>
            <person name="Daniel R."/>
            <person name="Trujillo M."/>
            <person name="Vilcinskas A."/>
        </authorList>
    </citation>
    <scope>NUCLEOTIDE SEQUENCE</scope>
    <source>
        <strain evidence="4">G127AT</strain>
    </source>
</reference>
<dbReference type="EMBL" id="CP071696">
    <property type="protein sequence ID" value="QTX05232.1"/>
    <property type="molecule type" value="Genomic_DNA"/>
</dbReference>
<keyword evidence="2" id="KW-0472">Membrane</keyword>
<sequence>MRLALPFDPPLVPDPDEARRWLQDELAEPRYTAARPTLFDRAMQAILEWFGSLFQAGPAGPPPAVLALIAVIVIAGLAVVALLVFGRPRLRARRRAVALFGDDDTRSAAELRRAAERAFAAGDWDLAFLERFRAIVRALSDRELLRVHPGTTAHAAGEQAAAVFADRASELRDAAQRFDGVRYLGRDADREAAHRLAELDAELERRPDPARAEEPAEALR</sequence>
<evidence type="ECO:0000313" key="4">
    <source>
        <dbReference type="EMBL" id="QTX05232.1"/>
    </source>
</evidence>
<keyword evidence="2" id="KW-0812">Transmembrane</keyword>
<organism evidence="4 5">
    <name type="scientific">Agromyces archimandritae</name>
    <dbReference type="NCBI Taxonomy" id="2781962"/>
    <lineage>
        <taxon>Bacteria</taxon>
        <taxon>Bacillati</taxon>
        <taxon>Actinomycetota</taxon>
        <taxon>Actinomycetes</taxon>
        <taxon>Micrococcales</taxon>
        <taxon>Microbacteriaceae</taxon>
        <taxon>Agromyces</taxon>
    </lineage>
</organism>
<keyword evidence="2" id="KW-1133">Transmembrane helix</keyword>